<dbReference type="GeneTree" id="ENSGT00940000157131"/>
<dbReference type="InterPro" id="IPR002343">
    <property type="entry name" value="Hud_Sxl_RNA"/>
</dbReference>
<keyword evidence="1" id="KW-0677">Repeat</keyword>
<sequence>IIAYNTSLHNPLSLPPLSFQQSYAPPPVPMAPPSPGTTGLGGGHGGGLAEQLSKTNLYIRGLPPTTSDQDLIKLCQPYGKIVSTKAILDKNTNQCKGYGFVDFDSPAAAQKAVASLKASGVQAQMAKQQEQDPTNLYISNLPVSMDEQELENMLKPFGHVISTRILRDANGQSRGVGFARMESTEKCDVVIQNFNGKFLKTPPGMTAPAEPLLCKFADGGQKKRQTQIKYPQNGRSWAREGETGMALTYDPTAMQNGFYSSPYSISTNRMIAQTSITPFIAASPVSTYQVSAAILDRAGLSILTAWTVMSLMQRLGYTIAAL</sequence>
<dbReference type="GO" id="GO:1990904">
    <property type="term" value="C:ribonucleoprotein complex"/>
    <property type="evidence" value="ECO:0007669"/>
    <property type="project" value="InterPro"/>
</dbReference>
<evidence type="ECO:0000256" key="3">
    <source>
        <dbReference type="PROSITE-ProRule" id="PRU00176"/>
    </source>
</evidence>
<feature type="domain" description="RRM" evidence="5">
    <location>
        <begin position="134"/>
        <end position="219"/>
    </location>
</feature>
<dbReference type="Proteomes" id="UP000694546">
    <property type="component" value="Chromosome 11"/>
</dbReference>
<evidence type="ECO:0000313" key="7">
    <source>
        <dbReference type="Proteomes" id="UP000694546"/>
    </source>
</evidence>
<dbReference type="Pfam" id="PF00076">
    <property type="entry name" value="RRM_1"/>
    <property type="match status" value="2"/>
</dbReference>
<dbReference type="InterPro" id="IPR035979">
    <property type="entry name" value="RBD_domain_sf"/>
</dbReference>
<reference evidence="6" key="1">
    <citation type="submission" date="2025-08" db="UniProtKB">
        <authorList>
            <consortium name="Ensembl"/>
        </authorList>
    </citation>
    <scope>IDENTIFICATION</scope>
</reference>
<accession>A0A8C5ASV3</accession>
<feature type="compositionally biased region" description="Pro residues" evidence="4">
    <location>
        <begin position="24"/>
        <end position="35"/>
    </location>
</feature>
<reference evidence="6" key="2">
    <citation type="submission" date="2025-09" db="UniProtKB">
        <authorList>
            <consortium name="Ensembl"/>
        </authorList>
    </citation>
    <scope>IDENTIFICATION</scope>
</reference>
<evidence type="ECO:0000259" key="5">
    <source>
        <dbReference type="PROSITE" id="PS50102"/>
    </source>
</evidence>
<gene>
    <name evidence="6" type="primary">RBMS3</name>
</gene>
<evidence type="ECO:0000256" key="1">
    <source>
        <dbReference type="ARBA" id="ARBA00022737"/>
    </source>
</evidence>
<evidence type="ECO:0000313" key="6">
    <source>
        <dbReference type="Ensembl" id="ENSGMOP00000036243.1"/>
    </source>
</evidence>
<name>A0A8C5ASV3_GADMO</name>
<dbReference type="AlphaFoldDB" id="A0A8C5ASV3"/>
<dbReference type="SMART" id="SM00360">
    <property type="entry name" value="RRM"/>
    <property type="match status" value="2"/>
</dbReference>
<dbReference type="InterPro" id="IPR012677">
    <property type="entry name" value="Nucleotide-bd_a/b_plait_sf"/>
</dbReference>
<dbReference type="Ensembl" id="ENSGMOT00000060204.1">
    <property type="protein sequence ID" value="ENSGMOP00000036243.1"/>
    <property type="gene ID" value="ENSGMOG00000032451.1"/>
</dbReference>
<evidence type="ECO:0000256" key="2">
    <source>
        <dbReference type="ARBA" id="ARBA00022884"/>
    </source>
</evidence>
<dbReference type="InterPro" id="IPR000504">
    <property type="entry name" value="RRM_dom"/>
</dbReference>
<protein>
    <submittedName>
        <fullName evidence="6">RNA binding motif single stranded interacting protein 3</fullName>
    </submittedName>
</protein>
<evidence type="ECO:0000256" key="4">
    <source>
        <dbReference type="SAM" id="MobiDB-lite"/>
    </source>
</evidence>
<dbReference type="PRINTS" id="PR00961">
    <property type="entry name" value="HUDSXLRNA"/>
</dbReference>
<feature type="region of interest" description="Disordered" evidence="4">
    <location>
        <begin position="23"/>
        <end position="46"/>
    </location>
</feature>
<dbReference type="Gene3D" id="3.30.70.330">
    <property type="match status" value="2"/>
</dbReference>
<dbReference type="PANTHER" id="PTHR24012">
    <property type="entry name" value="RNA BINDING PROTEIN"/>
    <property type="match status" value="1"/>
</dbReference>
<dbReference type="SUPFAM" id="SSF54928">
    <property type="entry name" value="RNA-binding domain, RBD"/>
    <property type="match status" value="2"/>
</dbReference>
<dbReference type="PROSITE" id="PS50102">
    <property type="entry name" value="RRM"/>
    <property type="match status" value="2"/>
</dbReference>
<keyword evidence="2 3" id="KW-0694">RNA-binding</keyword>
<organism evidence="6 7">
    <name type="scientific">Gadus morhua</name>
    <name type="common">Atlantic cod</name>
    <dbReference type="NCBI Taxonomy" id="8049"/>
    <lineage>
        <taxon>Eukaryota</taxon>
        <taxon>Metazoa</taxon>
        <taxon>Chordata</taxon>
        <taxon>Craniata</taxon>
        <taxon>Vertebrata</taxon>
        <taxon>Euteleostomi</taxon>
        <taxon>Actinopterygii</taxon>
        <taxon>Neopterygii</taxon>
        <taxon>Teleostei</taxon>
        <taxon>Neoteleostei</taxon>
        <taxon>Acanthomorphata</taxon>
        <taxon>Zeiogadaria</taxon>
        <taxon>Gadariae</taxon>
        <taxon>Gadiformes</taxon>
        <taxon>Gadoidei</taxon>
        <taxon>Gadidae</taxon>
        <taxon>Gadus</taxon>
    </lineage>
</organism>
<keyword evidence="7" id="KW-1185">Reference proteome</keyword>
<dbReference type="GO" id="GO:0003723">
    <property type="term" value="F:RNA binding"/>
    <property type="evidence" value="ECO:0007669"/>
    <property type="project" value="UniProtKB-UniRule"/>
</dbReference>
<proteinExistence type="predicted"/>
<feature type="domain" description="RRM" evidence="5">
    <location>
        <begin position="55"/>
        <end position="128"/>
    </location>
</feature>